<dbReference type="AlphaFoldDB" id="A0A161JGB3"/>
<evidence type="ECO:0000313" key="1">
    <source>
        <dbReference type="EMBL" id="BAU81638.1"/>
    </source>
</evidence>
<dbReference type="Proteomes" id="UP000217676">
    <property type="component" value="Chromosome"/>
</dbReference>
<dbReference type="RefSeq" id="WP_359875782.1">
    <property type="nucleotide sequence ID" value="NZ_JBEYHT010000014.1"/>
</dbReference>
<sequence length="66" mass="6938">MWGRRARFGAVALVDGAPGILIAPGGRLVLVLRVFVARNRVTAYDVIADPARLAALELALLPDGEG</sequence>
<keyword evidence="2" id="KW-1185">Reference proteome</keyword>
<organism evidence="1 2">
    <name type="scientific">Streptomyces laurentii</name>
    <dbReference type="NCBI Taxonomy" id="39478"/>
    <lineage>
        <taxon>Bacteria</taxon>
        <taxon>Bacillati</taxon>
        <taxon>Actinomycetota</taxon>
        <taxon>Actinomycetes</taxon>
        <taxon>Kitasatosporales</taxon>
        <taxon>Streptomycetaceae</taxon>
        <taxon>Streptomyces</taxon>
    </lineage>
</organism>
<evidence type="ECO:0000313" key="2">
    <source>
        <dbReference type="Proteomes" id="UP000217676"/>
    </source>
</evidence>
<reference evidence="1 2" key="1">
    <citation type="journal article" date="2016" name="Genome Announc.">
        <title>Complete Genome Sequence of Thiostrepton-Producing Streptomyces laurentii ATCC 31255.</title>
        <authorList>
            <person name="Doi K."/>
            <person name="Fujino Y."/>
            <person name="Nagayoshi Y."/>
            <person name="Ohshima T."/>
            <person name="Ogata S."/>
        </authorList>
    </citation>
    <scope>NUCLEOTIDE SEQUENCE [LARGE SCALE GENOMIC DNA]</scope>
    <source>
        <strain evidence="1 2">ATCC 31255</strain>
    </source>
</reference>
<dbReference type="EMBL" id="AP017424">
    <property type="protein sequence ID" value="BAU81638.1"/>
    <property type="molecule type" value="Genomic_DNA"/>
</dbReference>
<gene>
    <name evidence="1" type="ORF">SLA_0684</name>
</gene>
<dbReference type="KEGG" id="slau:SLA_0684"/>
<proteinExistence type="predicted"/>
<name>A0A161JGB3_STRLU</name>
<protein>
    <submittedName>
        <fullName evidence="1">RNA polymerase sigma-70 factor, ECF subfamily</fullName>
    </submittedName>
</protein>
<accession>A0A161JGB3</accession>